<name>A0A086KXE8_TOXGO</name>
<evidence type="ECO:0000256" key="1">
    <source>
        <dbReference type="SAM" id="MobiDB-lite"/>
    </source>
</evidence>
<proteinExistence type="predicted"/>
<feature type="region of interest" description="Disordered" evidence="1">
    <location>
        <begin position="439"/>
        <end position="475"/>
    </location>
</feature>
<dbReference type="AlphaFoldDB" id="A0A086KXE8"/>
<gene>
    <name evidence="2" type="ORF">TGDOM2_273815</name>
</gene>
<organism evidence="2 3">
    <name type="scientific">Toxoplasma gondii GAB2-2007-GAL-DOM2</name>
    <dbReference type="NCBI Taxonomy" id="1130820"/>
    <lineage>
        <taxon>Eukaryota</taxon>
        <taxon>Sar</taxon>
        <taxon>Alveolata</taxon>
        <taxon>Apicomplexa</taxon>
        <taxon>Conoidasida</taxon>
        <taxon>Coccidia</taxon>
        <taxon>Eucoccidiorida</taxon>
        <taxon>Eimeriorina</taxon>
        <taxon>Sarcocystidae</taxon>
        <taxon>Toxoplasma</taxon>
    </lineage>
</organism>
<evidence type="ECO:0000313" key="2">
    <source>
        <dbReference type="EMBL" id="KFG49066.1"/>
    </source>
</evidence>
<dbReference type="VEuPathDB" id="ToxoDB:TGDOM2_273815"/>
<feature type="compositionally biased region" description="Basic and acidic residues" evidence="1">
    <location>
        <begin position="187"/>
        <end position="198"/>
    </location>
</feature>
<accession>A0A086KXE8</accession>
<sequence length="572" mass="62609">MVGEHSARLPSLSGGLDCVDFVQSSSQAARESDFGGGLGDFWSFSLEELCSASSGTTAETLAWREVSQLFISWTETREKLNLRKNALTTRLRRLMLFLPGRRDSRTRHAAPVSVRCPAQNAGGLQEEDEDIQRNREARLVEVLCQAQEETEALQLFDRFFEILDIRCGRETPYALPRTLDQRNGGGEVRRVDESRSEGWRLGGQSSGQSTSPVHSAADDRLRRERTSTRQAACVGQASIDEARLEVEREEFSPLPLENSLGYARKISDLEAHVKRQMCEFFSPSQDTMTDASAKGDAYSLEETLNRSCSPVLGEMNQIPGSIEQMLQIQIERIQTITSDMATLVKGFLETRVCVSSARSSMLTNSDRNSTAGHGSAANAKRGKGPKGVSPPQEKTLFTRGSQGGSRKTARSAAGESVSLSHFQCLVQLRLLCEAGAQSVSNEQFPENEERLPPDGRQNRPEQAEEVAKSAGNVKSRRAQAETVRSALLETSSACAAILASTGEALKFFGALQVACSSGELWEEESEASDSGLERCRRFANDLDQLLDQLPTCTRALQAASRLCGATQVSAFF</sequence>
<dbReference type="OrthoDB" id="331028at2759"/>
<dbReference type="Proteomes" id="UP000028837">
    <property type="component" value="Unassembled WGS sequence"/>
</dbReference>
<feature type="region of interest" description="Disordered" evidence="1">
    <location>
        <begin position="358"/>
        <end position="412"/>
    </location>
</feature>
<protein>
    <submittedName>
        <fullName evidence="2">Uncharacterized protein</fullName>
    </submittedName>
</protein>
<feature type="region of interest" description="Disordered" evidence="1">
    <location>
        <begin position="176"/>
        <end position="227"/>
    </location>
</feature>
<reference evidence="2 3" key="1">
    <citation type="submission" date="2014-02" db="EMBL/GenBank/DDBJ databases">
        <authorList>
            <person name="Sibley D."/>
            <person name="Venepally P."/>
            <person name="Karamycheva S."/>
            <person name="Hadjithomas M."/>
            <person name="Khan A."/>
            <person name="Brunk B."/>
            <person name="Roos D."/>
            <person name="Caler E."/>
            <person name="Lorenzi H."/>
        </authorList>
    </citation>
    <scope>NUCLEOTIDE SEQUENCE [LARGE SCALE GENOMIC DNA]</scope>
    <source>
        <strain evidence="2 3">GAB2-2007-GAL-DOM2</strain>
    </source>
</reference>
<feature type="compositionally biased region" description="Basic and acidic residues" evidence="1">
    <location>
        <begin position="216"/>
        <end position="227"/>
    </location>
</feature>
<comment type="caution">
    <text evidence="2">The sequence shown here is derived from an EMBL/GenBank/DDBJ whole genome shotgun (WGS) entry which is preliminary data.</text>
</comment>
<feature type="compositionally biased region" description="Polar residues" evidence="1">
    <location>
        <begin position="358"/>
        <end position="372"/>
    </location>
</feature>
<dbReference type="EMBL" id="AHZU02000051">
    <property type="protein sequence ID" value="KFG49066.1"/>
    <property type="molecule type" value="Genomic_DNA"/>
</dbReference>
<evidence type="ECO:0000313" key="3">
    <source>
        <dbReference type="Proteomes" id="UP000028837"/>
    </source>
</evidence>
<feature type="compositionally biased region" description="Basic and acidic residues" evidence="1">
    <location>
        <begin position="447"/>
        <end position="467"/>
    </location>
</feature>